<dbReference type="EMBL" id="LAZR01050108">
    <property type="protein sequence ID" value="KKK88098.1"/>
    <property type="molecule type" value="Genomic_DNA"/>
</dbReference>
<proteinExistence type="predicted"/>
<evidence type="ECO:0000313" key="1">
    <source>
        <dbReference type="EMBL" id="KKK88098.1"/>
    </source>
</evidence>
<reference evidence="1" key="1">
    <citation type="journal article" date="2015" name="Nature">
        <title>Complex archaea that bridge the gap between prokaryotes and eukaryotes.</title>
        <authorList>
            <person name="Spang A."/>
            <person name="Saw J.H."/>
            <person name="Jorgensen S.L."/>
            <person name="Zaremba-Niedzwiedzka K."/>
            <person name="Martijn J."/>
            <person name="Lind A.E."/>
            <person name="van Eijk R."/>
            <person name="Schleper C."/>
            <person name="Guy L."/>
            <person name="Ettema T.J."/>
        </authorList>
    </citation>
    <scope>NUCLEOTIDE SEQUENCE</scope>
</reference>
<accession>A0A0F8Z327</accession>
<feature type="non-terminal residue" evidence="1">
    <location>
        <position position="76"/>
    </location>
</feature>
<organism evidence="1">
    <name type="scientific">marine sediment metagenome</name>
    <dbReference type="NCBI Taxonomy" id="412755"/>
    <lineage>
        <taxon>unclassified sequences</taxon>
        <taxon>metagenomes</taxon>
        <taxon>ecological metagenomes</taxon>
    </lineage>
</organism>
<dbReference type="AlphaFoldDB" id="A0A0F8Z327"/>
<name>A0A0F8Z327_9ZZZZ</name>
<sequence>MLDVVLQVQRPHAPVGPHAELAAARPEGVVGPHGAAVHLKAPETRQVVDRHPPLRVHHCRAIGLFDYCRAAEHRSG</sequence>
<gene>
    <name evidence="1" type="ORF">LCGC14_2746570</name>
</gene>
<comment type="caution">
    <text evidence="1">The sequence shown here is derived from an EMBL/GenBank/DDBJ whole genome shotgun (WGS) entry which is preliminary data.</text>
</comment>
<protein>
    <submittedName>
        <fullName evidence="1">Uncharacterized protein</fullName>
    </submittedName>
</protein>